<feature type="compositionally biased region" description="Basic and acidic residues" evidence="1">
    <location>
        <begin position="34"/>
        <end position="43"/>
    </location>
</feature>
<dbReference type="AlphaFoldDB" id="A0A813GRN6"/>
<name>A0A813GRN6_POLGL</name>
<gene>
    <name evidence="2" type="ORF">PGLA1383_LOCUS42501</name>
</gene>
<evidence type="ECO:0000313" key="2">
    <source>
        <dbReference type="EMBL" id="CAE8625505.1"/>
    </source>
</evidence>
<sequence>MDKWFPHALQSRQSNTGKPDKSTSQSQRPSTTEPRAKRPRVESSSDIVALVTAVGELSLETARKERLHSGGLFRTFLVPLHEVFEDPLRVTQTASGADQSQDYVLAWASLVLAQATLPSTVREAQKVLQAHAANTQDISALRDAVLFCRVTYTFDSKHAKILIWTAESLTTVAKAIQFIAIALGGEAKFGPPPRTAKERKAVGLLGRFNKQ</sequence>
<proteinExistence type="predicted"/>
<protein>
    <submittedName>
        <fullName evidence="2">Uncharacterized protein</fullName>
    </submittedName>
</protein>
<dbReference type="Proteomes" id="UP000654075">
    <property type="component" value="Unassembled WGS sequence"/>
</dbReference>
<feature type="region of interest" description="Disordered" evidence="1">
    <location>
        <begin position="1"/>
        <end position="44"/>
    </location>
</feature>
<reference evidence="2" key="1">
    <citation type="submission" date="2021-02" db="EMBL/GenBank/DDBJ databases">
        <authorList>
            <person name="Dougan E. K."/>
            <person name="Rhodes N."/>
            <person name="Thang M."/>
            <person name="Chan C."/>
        </authorList>
    </citation>
    <scope>NUCLEOTIDE SEQUENCE</scope>
</reference>
<comment type="caution">
    <text evidence="2">The sequence shown here is derived from an EMBL/GenBank/DDBJ whole genome shotgun (WGS) entry which is preliminary data.</text>
</comment>
<evidence type="ECO:0000313" key="3">
    <source>
        <dbReference type="Proteomes" id="UP000654075"/>
    </source>
</evidence>
<evidence type="ECO:0000256" key="1">
    <source>
        <dbReference type="SAM" id="MobiDB-lite"/>
    </source>
</evidence>
<accession>A0A813GRN6</accession>
<keyword evidence="3" id="KW-1185">Reference proteome</keyword>
<feature type="compositionally biased region" description="Polar residues" evidence="1">
    <location>
        <begin position="10"/>
        <end position="33"/>
    </location>
</feature>
<organism evidence="2 3">
    <name type="scientific">Polarella glacialis</name>
    <name type="common">Dinoflagellate</name>
    <dbReference type="NCBI Taxonomy" id="89957"/>
    <lineage>
        <taxon>Eukaryota</taxon>
        <taxon>Sar</taxon>
        <taxon>Alveolata</taxon>
        <taxon>Dinophyceae</taxon>
        <taxon>Suessiales</taxon>
        <taxon>Suessiaceae</taxon>
        <taxon>Polarella</taxon>
    </lineage>
</organism>
<dbReference type="EMBL" id="CAJNNV010028697">
    <property type="protein sequence ID" value="CAE8625505.1"/>
    <property type="molecule type" value="Genomic_DNA"/>
</dbReference>